<dbReference type="Proteomes" id="UP000010164">
    <property type="component" value="Unassembled WGS sequence"/>
</dbReference>
<proteinExistence type="predicted"/>
<dbReference type="PATRIC" id="fig|1177179.3.peg.2873"/>
<dbReference type="Pfam" id="PF13614">
    <property type="entry name" value="AAA_31"/>
    <property type="match status" value="1"/>
</dbReference>
<feature type="domain" description="AAA" evidence="2">
    <location>
        <begin position="38"/>
        <end position="214"/>
    </location>
</feature>
<reference evidence="3 4" key="1">
    <citation type="journal article" date="2012" name="J. Bacteriol.">
        <title>Genome Sequence of the Alkane-Degrading Bacterium Alcanivorax hongdengensis Type Strain A-11-3.</title>
        <authorList>
            <person name="Lai Q."/>
            <person name="Shao Z."/>
        </authorList>
    </citation>
    <scope>NUCLEOTIDE SEQUENCE [LARGE SCALE GENOMIC DNA]</scope>
    <source>
        <strain evidence="3 4">A-11-3</strain>
    </source>
</reference>
<dbReference type="PANTHER" id="PTHR13696:SF52">
    <property type="entry name" value="PARA FAMILY PROTEIN CT_582"/>
    <property type="match status" value="1"/>
</dbReference>
<sequence length="300" mass="32363">MLPPTTTADRQQAGSYSGSTCRCAGVPQGLNKESAVTTVFAVANQKGGVGKTTSSVNLAASLAATRKKVLLVDIDPQGNATSGSGVDKYEPEYTSYDVLCDELPIEQAITGTPEESGFDLIGANGDLTAAEVQLLDMKMREFRLRNALARIRDRYDYIIIDCPPSLNMLTVNALTAADSVIVPIQCEYYALEGLTSLMNTIEKIRSVLNPKLHIGGLLRTMYDPRNSLSNDVSNQLISHFGDKVYRTIIPRNVRLAEAPSHGAPVITYDPKSRGAISYLALAGEILRREQALKNQPAAAS</sequence>
<accession>L0WAX6</accession>
<comment type="caution">
    <text evidence="3">The sequence shown here is derived from an EMBL/GenBank/DDBJ whole genome shotgun (WGS) entry which is preliminary data.</text>
</comment>
<dbReference type="AlphaFoldDB" id="L0WAX6"/>
<dbReference type="eggNOG" id="COG1192">
    <property type="taxonomic scope" value="Bacteria"/>
</dbReference>
<dbReference type="InterPro" id="IPR027417">
    <property type="entry name" value="P-loop_NTPase"/>
</dbReference>
<dbReference type="PANTHER" id="PTHR13696">
    <property type="entry name" value="P-LOOP CONTAINING NUCLEOSIDE TRIPHOSPHATE HYDROLASE"/>
    <property type="match status" value="1"/>
</dbReference>
<dbReference type="Gene3D" id="3.40.50.300">
    <property type="entry name" value="P-loop containing nucleotide triphosphate hydrolases"/>
    <property type="match status" value="1"/>
</dbReference>
<gene>
    <name evidence="3" type="ORF">A11A3_14572</name>
</gene>
<organism evidence="3 4">
    <name type="scientific">Alcanivorax hongdengensis A-11-3</name>
    <dbReference type="NCBI Taxonomy" id="1177179"/>
    <lineage>
        <taxon>Bacteria</taxon>
        <taxon>Pseudomonadati</taxon>
        <taxon>Pseudomonadota</taxon>
        <taxon>Gammaproteobacteria</taxon>
        <taxon>Oceanospirillales</taxon>
        <taxon>Alcanivoracaceae</taxon>
        <taxon>Alcanivorax</taxon>
    </lineage>
</organism>
<dbReference type="EMBL" id="AMRJ01000030">
    <property type="protein sequence ID" value="EKF73252.1"/>
    <property type="molecule type" value="Genomic_DNA"/>
</dbReference>
<name>L0WAX6_9GAMM</name>
<evidence type="ECO:0000259" key="2">
    <source>
        <dbReference type="Pfam" id="PF13614"/>
    </source>
</evidence>
<protein>
    <submittedName>
        <fullName evidence="3">ParA family ATPase</fullName>
    </submittedName>
</protein>
<comment type="similarity">
    <text evidence="1">To B.subtilis soj.</text>
</comment>
<evidence type="ECO:0000313" key="3">
    <source>
        <dbReference type="EMBL" id="EKF73252.1"/>
    </source>
</evidence>
<dbReference type="FunFam" id="3.40.50.300:FF:000285">
    <property type="entry name" value="Sporulation initiation inhibitor Soj"/>
    <property type="match status" value="1"/>
</dbReference>
<dbReference type="InterPro" id="IPR025669">
    <property type="entry name" value="AAA_dom"/>
</dbReference>
<evidence type="ECO:0000313" key="4">
    <source>
        <dbReference type="Proteomes" id="UP000010164"/>
    </source>
</evidence>
<dbReference type="STRING" id="1177179.A11A3_14572"/>
<evidence type="ECO:0000256" key="1">
    <source>
        <dbReference type="ARBA" id="ARBA00060876"/>
    </source>
</evidence>
<dbReference type="CDD" id="cd02042">
    <property type="entry name" value="ParAB_family"/>
    <property type="match status" value="1"/>
</dbReference>
<dbReference type="SUPFAM" id="SSF52540">
    <property type="entry name" value="P-loop containing nucleoside triphosphate hydrolases"/>
    <property type="match status" value="1"/>
</dbReference>
<dbReference type="InterPro" id="IPR050678">
    <property type="entry name" value="DNA_Partitioning_ATPase"/>
</dbReference>
<keyword evidence="4" id="KW-1185">Reference proteome</keyword>